<reference evidence="7" key="1">
    <citation type="submission" date="2025-08" db="UniProtKB">
        <authorList>
            <consortium name="RefSeq"/>
        </authorList>
    </citation>
    <scope>IDENTIFICATION</scope>
    <source>
        <tissue evidence="7">Whole organism</tissue>
    </source>
</reference>
<dbReference type="InterPro" id="IPR017853">
    <property type="entry name" value="GH"/>
</dbReference>
<evidence type="ECO:0000256" key="2">
    <source>
        <dbReference type="ARBA" id="ARBA00022801"/>
    </source>
</evidence>
<comment type="similarity">
    <text evidence="1 4">Belongs to the glycosyl hydrolase 1 family.</text>
</comment>
<dbReference type="SUPFAM" id="SSF51445">
    <property type="entry name" value="(Trans)glycosidases"/>
    <property type="match status" value="1"/>
</dbReference>
<keyword evidence="6" id="KW-1185">Reference proteome</keyword>
<gene>
    <name evidence="7" type="primary">LOC127751141</name>
</gene>
<dbReference type="GO" id="GO:0005975">
    <property type="term" value="P:carbohydrate metabolic process"/>
    <property type="evidence" value="ECO:0007669"/>
    <property type="project" value="InterPro"/>
</dbReference>
<protein>
    <submittedName>
        <fullName evidence="7">Beta-glucosidase A-like</fullName>
    </submittedName>
</protein>
<dbReference type="Proteomes" id="UP000504606">
    <property type="component" value="Unplaced"/>
</dbReference>
<dbReference type="AlphaFoldDB" id="A0A9C6X6R8"/>
<dbReference type="RefSeq" id="XP_052130202.1">
    <property type="nucleotide sequence ID" value="XM_052274242.1"/>
</dbReference>
<organism evidence="6 7">
    <name type="scientific">Frankliniella occidentalis</name>
    <name type="common">Western flower thrips</name>
    <name type="synonym">Euthrips occidentalis</name>
    <dbReference type="NCBI Taxonomy" id="133901"/>
    <lineage>
        <taxon>Eukaryota</taxon>
        <taxon>Metazoa</taxon>
        <taxon>Ecdysozoa</taxon>
        <taxon>Arthropoda</taxon>
        <taxon>Hexapoda</taxon>
        <taxon>Insecta</taxon>
        <taxon>Pterygota</taxon>
        <taxon>Neoptera</taxon>
        <taxon>Paraneoptera</taxon>
        <taxon>Thysanoptera</taxon>
        <taxon>Terebrantia</taxon>
        <taxon>Thripoidea</taxon>
        <taxon>Thripidae</taxon>
        <taxon>Frankliniella</taxon>
    </lineage>
</organism>
<dbReference type="Pfam" id="PF00232">
    <property type="entry name" value="Glyco_hydro_1"/>
    <property type="match status" value="1"/>
</dbReference>
<evidence type="ECO:0000313" key="6">
    <source>
        <dbReference type="Proteomes" id="UP000504606"/>
    </source>
</evidence>
<proteinExistence type="inferred from homology"/>
<keyword evidence="3" id="KW-0326">Glycosidase</keyword>
<name>A0A9C6X6R8_FRAOC</name>
<evidence type="ECO:0000256" key="4">
    <source>
        <dbReference type="RuleBase" id="RU003690"/>
    </source>
</evidence>
<dbReference type="PANTHER" id="PTHR10353">
    <property type="entry name" value="GLYCOSYL HYDROLASE"/>
    <property type="match status" value="1"/>
</dbReference>
<evidence type="ECO:0000256" key="5">
    <source>
        <dbReference type="SAM" id="SignalP"/>
    </source>
</evidence>
<dbReference type="KEGG" id="foc:127751141"/>
<evidence type="ECO:0000313" key="7">
    <source>
        <dbReference type="RefSeq" id="XP_052130202.1"/>
    </source>
</evidence>
<dbReference type="OrthoDB" id="65569at2759"/>
<keyword evidence="5" id="KW-0732">Signal</keyword>
<accession>A0A9C6X6R8</accession>
<feature type="signal peptide" evidence="5">
    <location>
        <begin position="1"/>
        <end position="17"/>
    </location>
</feature>
<dbReference type="GO" id="GO:0008422">
    <property type="term" value="F:beta-glucosidase activity"/>
    <property type="evidence" value="ECO:0007669"/>
    <property type="project" value="TreeGrafter"/>
</dbReference>
<evidence type="ECO:0000256" key="1">
    <source>
        <dbReference type="ARBA" id="ARBA00010838"/>
    </source>
</evidence>
<dbReference type="PANTHER" id="PTHR10353:SF36">
    <property type="entry name" value="LP05116P"/>
    <property type="match status" value="1"/>
</dbReference>
<dbReference type="InterPro" id="IPR001360">
    <property type="entry name" value="Glyco_hydro_1"/>
</dbReference>
<evidence type="ECO:0000256" key="3">
    <source>
        <dbReference type="ARBA" id="ARBA00023295"/>
    </source>
</evidence>
<keyword evidence="2" id="KW-0378">Hydrolase</keyword>
<dbReference type="Gene3D" id="3.20.20.80">
    <property type="entry name" value="Glycosidases"/>
    <property type="match status" value="1"/>
</dbReference>
<feature type="chain" id="PRO_5038393880" evidence="5">
    <location>
        <begin position="18"/>
        <end position="162"/>
    </location>
</feature>
<sequence length="162" mass="17954">MRAIPAFVLFCLGGAGAAVLAPQNAAEDLYKLPAKLMIGAGLSSSQSEGAWDTDGKSESVLDHLAHLKPSPFPATIDVAADHYHRYKEDLGLAKQMKFTSHRFSISWCRIFPEGNFSKPNPEGVKFYNAYIDEVKKNGMEPMVRTKSFRRVIQEAEEGIYDT</sequence>
<dbReference type="GeneID" id="127751141"/>